<feature type="signal peptide" evidence="3">
    <location>
        <begin position="1"/>
        <end position="23"/>
    </location>
</feature>
<evidence type="ECO:0000313" key="6">
    <source>
        <dbReference type="Proteomes" id="UP000237839"/>
    </source>
</evidence>
<keyword evidence="2" id="KW-0326">Glycosidase</keyword>
<dbReference type="RefSeq" id="WP_243405278.1">
    <property type="nucleotide sequence ID" value="NZ_PUGF01000001.1"/>
</dbReference>
<organism evidence="5 6">
    <name type="scientific">Solimicrobium silvestre</name>
    <dbReference type="NCBI Taxonomy" id="2099400"/>
    <lineage>
        <taxon>Bacteria</taxon>
        <taxon>Pseudomonadati</taxon>
        <taxon>Pseudomonadota</taxon>
        <taxon>Betaproteobacteria</taxon>
        <taxon>Burkholderiales</taxon>
        <taxon>Oxalobacteraceae</taxon>
        <taxon>Solimicrobium</taxon>
    </lineage>
</organism>
<gene>
    <name evidence="5" type="ORF">S2091_0383</name>
</gene>
<dbReference type="Pfam" id="PF00128">
    <property type="entry name" value="Alpha-amylase"/>
    <property type="match status" value="1"/>
</dbReference>
<dbReference type="SUPFAM" id="SSF51445">
    <property type="entry name" value="(Trans)glycosidases"/>
    <property type="match status" value="1"/>
</dbReference>
<evidence type="ECO:0000256" key="3">
    <source>
        <dbReference type="SAM" id="SignalP"/>
    </source>
</evidence>
<protein>
    <submittedName>
        <fullName evidence="5">Alpha amylase, catalytic domain</fullName>
    </submittedName>
</protein>
<dbReference type="PANTHER" id="PTHR10357:SF210">
    <property type="entry name" value="MALTODEXTRIN GLUCOSIDASE"/>
    <property type="match status" value="1"/>
</dbReference>
<dbReference type="InterPro" id="IPR015171">
    <property type="entry name" value="Cyc-maltodext_N"/>
</dbReference>
<dbReference type="InterPro" id="IPR019492">
    <property type="entry name" value="Cyclo-malto-dextrinase_C"/>
</dbReference>
<dbReference type="SUPFAM" id="SSF81296">
    <property type="entry name" value="E set domains"/>
    <property type="match status" value="1"/>
</dbReference>
<dbReference type="InterPro" id="IPR013783">
    <property type="entry name" value="Ig-like_fold"/>
</dbReference>
<dbReference type="GO" id="GO:0005975">
    <property type="term" value="P:carbohydrate metabolic process"/>
    <property type="evidence" value="ECO:0007669"/>
    <property type="project" value="InterPro"/>
</dbReference>
<dbReference type="AlphaFoldDB" id="A0A2S9H5F0"/>
<dbReference type="InterPro" id="IPR014756">
    <property type="entry name" value="Ig_E-set"/>
</dbReference>
<dbReference type="Gene3D" id="2.60.40.1180">
    <property type="entry name" value="Golgi alpha-mannosidase II"/>
    <property type="match status" value="1"/>
</dbReference>
<dbReference type="Pfam" id="PF10438">
    <property type="entry name" value="Cyc-maltodext_C"/>
    <property type="match status" value="1"/>
</dbReference>
<feature type="chain" id="PRO_5015597747" evidence="3">
    <location>
        <begin position="24"/>
        <end position="619"/>
    </location>
</feature>
<dbReference type="CDD" id="cd11340">
    <property type="entry name" value="AmyAc_bac_CMD_like_3"/>
    <property type="match status" value="1"/>
</dbReference>
<dbReference type="Pfam" id="PF09087">
    <property type="entry name" value="Cyc-maltodext_N"/>
    <property type="match status" value="1"/>
</dbReference>
<sequence>MMKKIVFNFTMLITLVMSAGAFASTNNIERIEPGSWWVGMKSDRLQLMVHGDNIAAYTVDVTYPGVRIDSVATVKNRNYVFINLIIQPDAVAGSVDLLFKNGGKLITYPYPLLARVKNSANRKGFSNSDVILNLVPDRFANGDPRNDNVVGFTDRLNRSSNEAGRHGGDIQGIIDHLDYIAAMGYTAIWPTPLIENNQKNYSYHGYAATDTYKIDARFGTNEDFKRMVALAKQKGIGVIQDIVLNHIGSEHWWMKDMPMQDWLSFDGKFVATKHAHSTVSDPYASKEDQKNFTAGWFTENMPDMNQQNPFVATYQIQNSIWWVEYAGLSGIRVDTYGYSDTAFLSEWSHRLTDEYPNLNIVGEEWSLNPAIVSYWQKGKIHANGYVSYLPSLMDFPLNNALRNALVEDESMESGLSNLYKELANDSQYPNPSNLVLFEGNHDVSRLYSVLNDDVDLVKMALAYVLTAPRIPQLYYGTEILMKSKKERDDGAARQDFPGGWAGDKVNAFNGVGLTDEQKNLQNYLKKLLNWRKTQSAIHSGKLLHYTPDQGTYTYFRFDQHKIIMVVLNKNKISTELATKRFSEILGTHTNAVDVLSGKNITIEKSVTVPARSALILEVE</sequence>
<feature type="domain" description="Glycosyl hydrolase family 13 catalytic" evidence="4">
    <location>
        <begin position="133"/>
        <end position="531"/>
    </location>
</feature>
<reference evidence="5 6" key="1">
    <citation type="submission" date="2018-02" db="EMBL/GenBank/DDBJ databases">
        <title>Solimicrobium silvestre gen. nov., sp. nov., isolated from alpine forest soil.</title>
        <authorList>
            <person name="Margesin R."/>
            <person name="Albuquerque L."/>
            <person name="Zhang D.-C."/>
            <person name="Froufe H.J.C."/>
            <person name="Severino R."/>
            <person name="Roxo I."/>
            <person name="Egas C."/>
            <person name="Da Costa M.S."/>
        </authorList>
    </citation>
    <scope>NUCLEOTIDE SEQUENCE [LARGE SCALE GENOMIC DNA]</scope>
    <source>
        <strain evidence="5 6">S20-91</strain>
    </source>
</reference>
<name>A0A2S9H5F0_9BURK</name>
<dbReference type="SUPFAM" id="SSF51011">
    <property type="entry name" value="Glycosyl hydrolase domain"/>
    <property type="match status" value="1"/>
</dbReference>
<keyword evidence="1" id="KW-0378">Hydrolase</keyword>
<accession>A0A2S9H5F0</accession>
<dbReference type="Gene3D" id="2.60.40.10">
    <property type="entry name" value="Immunoglobulins"/>
    <property type="match status" value="1"/>
</dbReference>
<dbReference type="GO" id="GO:0016798">
    <property type="term" value="F:hydrolase activity, acting on glycosyl bonds"/>
    <property type="evidence" value="ECO:0007669"/>
    <property type="project" value="UniProtKB-KW"/>
</dbReference>
<evidence type="ECO:0000256" key="2">
    <source>
        <dbReference type="ARBA" id="ARBA00023295"/>
    </source>
</evidence>
<evidence type="ECO:0000256" key="1">
    <source>
        <dbReference type="ARBA" id="ARBA00022801"/>
    </source>
</evidence>
<dbReference type="InterPro" id="IPR017853">
    <property type="entry name" value="GH"/>
</dbReference>
<dbReference type="PANTHER" id="PTHR10357">
    <property type="entry name" value="ALPHA-AMYLASE FAMILY MEMBER"/>
    <property type="match status" value="1"/>
</dbReference>
<dbReference type="InterPro" id="IPR013780">
    <property type="entry name" value="Glyco_hydro_b"/>
</dbReference>
<dbReference type="SMART" id="SM00642">
    <property type="entry name" value="Aamy"/>
    <property type="match status" value="1"/>
</dbReference>
<comment type="caution">
    <text evidence="5">The sequence shown here is derived from an EMBL/GenBank/DDBJ whole genome shotgun (WGS) entry which is preliminary data.</text>
</comment>
<dbReference type="Gene3D" id="3.20.20.80">
    <property type="entry name" value="Glycosidases"/>
    <property type="match status" value="1"/>
</dbReference>
<proteinExistence type="predicted"/>
<keyword evidence="6" id="KW-1185">Reference proteome</keyword>
<dbReference type="InterPro" id="IPR006047">
    <property type="entry name" value="GH13_cat_dom"/>
</dbReference>
<dbReference type="Proteomes" id="UP000237839">
    <property type="component" value="Unassembled WGS sequence"/>
</dbReference>
<evidence type="ECO:0000259" key="4">
    <source>
        <dbReference type="SMART" id="SM00642"/>
    </source>
</evidence>
<dbReference type="EMBL" id="PUGF01000001">
    <property type="protein sequence ID" value="PRC95188.1"/>
    <property type="molecule type" value="Genomic_DNA"/>
</dbReference>
<evidence type="ECO:0000313" key="5">
    <source>
        <dbReference type="EMBL" id="PRC95188.1"/>
    </source>
</evidence>
<keyword evidence="3" id="KW-0732">Signal</keyword>